<dbReference type="OrthoDB" id="24202at10239"/>
<evidence type="ECO:0000313" key="2">
    <source>
        <dbReference type="EMBL" id="AUG84863.1"/>
    </source>
</evidence>
<evidence type="ECO:0000313" key="3">
    <source>
        <dbReference type="Proteomes" id="UP000241261"/>
    </source>
</evidence>
<protein>
    <submittedName>
        <fullName evidence="2">HNH endonuclease</fullName>
    </submittedName>
</protein>
<sequence length="91" mass="10422">MARGSDYRWKQVAKAQRAKKLPCWHCGQPIDYSLKWPDPQSFSADHLRPWARHPELRYDPANVVSSHLLCNQVKGDSEHYSAGLGALSEEF</sequence>
<dbReference type="Gene3D" id="1.10.30.50">
    <property type="match status" value="1"/>
</dbReference>
<evidence type="ECO:0000259" key="1">
    <source>
        <dbReference type="SMART" id="SM00507"/>
    </source>
</evidence>
<dbReference type="RefSeq" id="YP_009622127.1">
    <property type="nucleotide sequence ID" value="NC_042099.1"/>
</dbReference>
<reference evidence="2 3" key="1">
    <citation type="submission" date="2017-12" db="EMBL/GenBank/DDBJ databases">
        <authorList>
            <person name="Tomczak R."/>
            <person name="Garlena R.A."/>
            <person name="Russell D.A."/>
            <person name="Pope W.H."/>
            <person name="Jacobs-Sera D."/>
            <person name="Hatfull G.F."/>
        </authorList>
    </citation>
    <scope>NUCLEOTIDE SEQUENCE [LARGE SCALE GENOMIC DNA]</scope>
</reference>
<dbReference type="Pfam" id="PF01844">
    <property type="entry name" value="HNH"/>
    <property type="match status" value="1"/>
</dbReference>
<keyword evidence="2" id="KW-0255">Endonuclease</keyword>
<name>A0A2H5BFU6_9CAUD</name>
<proteinExistence type="predicted"/>
<dbReference type="Proteomes" id="UP000241261">
    <property type="component" value="Segment"/>
</dbReference>
<dbReference type="KEGG" id="vg:40098865"/>
<gene>
    <name evidence="2" type="primary">67</name>
    <name evidence="2" type="ORF">PBI_DISMAS_67</name>
</gene>
<dbReference type="GO" id="GO:0003676">
    <property type="term" value="F:nucleic acid binding"/>
    <property type="evidence" value="ECO:0007669"/>
    <property type="project" value="InterPro"/>
</dbReference>
<feature type="domain" description="HNH nuclease" evidence="1">
    <location>
        <begin position="12"/>
        <end position="72"/>
    </location>
</feature>
<keyword evidence="2" id="KW-0378">Hydrolase</keyword>
<dbReference type="GeneID" id="40098865"/>
<organism evidence="2 3">
    <name type="scientific">Microbacterium phage Dismas</name>
    <dbReference type="NCBI Taxonomy" id="2065199"/>
    <lineage>
        <taxon>Viruses</taxon>
        <taxon>Duplodnaviria</taxon>
        <taxon>Heunggongvirae</taxon>
        <taxon>Uroviricota</taxon>
        <taxon>Caudoviricetes</taxon>
        <taxon>Dismasvirus</taxon>
        <taxon>Dismasvirus dismas</taxon>
    </lineage>
</organism>
<keyword evidence="2" id="KW-0540">Nuclease</keyword>
<dbReference type="SMART" id="SM00507">
    <property type="entry name" value="HNHc"/>
    <property type="match status" value="1"/>
</dbReference>
<dbReference type="InterPro" id="IPR003615">
    <property type="entry name" value="HNH_nuc"/>
</dbReference>
<dbReference type="GO" id="GO:0008270">
    <property type="term" value="F:zinc ion binding"/>
    <property type="evidence" value="ECO:0007669"/>
    <property type="project" value="InterPro"/>
</dbReference>
<dbReference type="InterPro" id="IPR002711">
    <property type="entry name" value="HNH"/>
</dbReference>
<dbReference type="GO" id="GO:0004519">
    <property type="term" value="F:endonuclease activity"/>
    <property type="evidence" value="ECO:0007669"/>
    <property type="project" value="UniProtKB-KW"/>
</dbReference>
<keyword evidence="3" id="KW-1185">Reference proteome</keyword>
<accession>A0A2H5BFU6</accession>
<dbReference type="EMBL" id="MG670586">
    <property type="protein sequence ID" value="AUG84863.1"/>
    <property type="molecule type" value="Genomic_DNA"/>
</dbReference>